<protein>
    <submittedName>
        <fullName evidence="3">KH RNA binding domain containing signal transduction associated 1 KHDRBS1 transcript variant X2 mRNA</fullName>
    </submittedName>
</protein>
<feature type="region of interest" description="Disordered" evidence="1">
    <location>
        <begin position="22"/>
        <end position="75"/>
    </location>
</feature>
<keyword evidence="4" id="KW-1185">Reference proteome</keyword>
<name>A0AAW1B5V7_CROAD</name>
<dbReference type="InterPro" id="IPR032571">
    <property type="entry name" value="Qua1_dom"/>
</dbReference>
<accession>A0AAW1B5V7</accession>
<dbReference type="AlphaFoldDB" id="A0AAW1B5V7"/>
<gene>
    <name evidence="3" type="ORF">NXF25_020198</name>
</gene>
<reference evidence="3 4" key="1">
    <citation type="journal article" date="2024" name="Proc. Natl. Acad. Sci. U.S.A.">
        <title>The genetic regulatory architecture and epigenomic basis for age-related changes in rattlesnake venom.</title>
        <authorList>
            <person name="Hogan M.P."/>
            <person name="Holding M.L."/>
            <person name="Nystrom G.S."/>
            <person name="Colston T.J."/>
            <person name="Bartlett D.A."/>
            <person name="Mason A.J."/>
            <person name="Ellsworth S.A."/>
            <person name="Rautsaw R.M."/>
            <person name="Lawrence K.C."/>
            <person name="Strickland J.L."/>
            <person name="He B."/>
            <person name="Fraser P."/>
            <person name="Margres M.J."/>
            <person name="Gilbert D.M."/>
            <person name="Gibbs H.L."/>
            <person name="Parkinson C.L."/>
            <person name="Rokyta D.R."/>
        </authorList>
    </citation>
    <scope>NUCLEOTIDE SEQUENCE [LARGE SCALE GENOMIC DNA]</scope>
    <source>
        <strain evidence="3">DRR0105</strain>
    </source>
</reference>
<dbReference type="Pfam" id="PF16274">
    <property type="entry name" value="Qua1"/>
    <property type="match status" value="1"/>
</dbReference>
<evidence type="ECO:0000313" key="4">
    <source>
        <dbReference type="Proteomes" id="UP001474421"/>
    </source>
</evidence>
<dbReference type="EMBL" id="JAOTOJ010000008">
    <property type="protein sequence ID" value="KAK9396837.1"/>
    <property type="molecule type" value="Genomic_DNA"/>
</dbReference>
<feature type="domain" description="KHDRBS Qua1" evidence="2">
    <location>
        <begin position="1"/>
        <end position="20"/>
    </location>
</feature>
<organism evidence="3 4">
    <name type="scientific">Crotalus adamanteus</name>
    <name type="common">Eastern diamondback rattlesnake</name>
    <dbReference type="NCBI Taxonomy" id="8729"/>
    <lineage>
        <taxon>Eukaryota</taxon>
        <taxon>Metazoa</taxon>
        <taxon>Chordata</taxon>
        <taxon>Craniata</taxon>
        <taxon>Vertebrata</taxon>
        <taxon>Euteleostomi</taxon>
        <taxon>Lepidosauria</taxon>
        <taxon>Squamata</taxon>
        <taxon>Bifurcata</taxon>
        <taxon>Unidentata</taxon>
        <taxon>Episquamata</taxon>
        <taxon>Toxicofera</taxon>
        <taxon>Serpentes</taxon>
        <taxon>Colubroidea</taxon>
        <taxon>Viperidae</taxon>
        <taxon>Crotalinae</taxon>
        <taxon>Crotalus</taxon>
    </lineage>
</organism>
<sequence>MAEKDSLDPSFTHAMQLLQAGTAVPGGVGRAPCRSASGREARLAGGQAPGGFKVAGASPDWPRVPAREKHAASPS</sequence>
<feature type="compositionally biased region" description="Basic and acidic residues" evidence="1">
    <location>
        <begin position="65"/>
        <end position="75"/>
    </location>
</feature>
<comment type="caution">
    <text evidence="3">The sequence shown here is derived from an EMBL/GenBank/DDBJ whole genome shotgun (WGS) entry which is preliminary data.</text>
</comment>
<evidence type="ECO:0000259" key="2">
    <source>
        <dbReference type="Pfam" id="PF16274"/>
    </source>
</evidence>
<dbReference type="Proteomes" id="UP001474421">
    <property type="component" value="Unassembled WGS sequence"/>
</dbReference>
<proteinExistence type="predicted"/>
<evidence type="ECO:0000256" key="1">
    <source>
        <dbReference type="SAM" id="MobiDB-lite"/>
    </source>
</evidence>
<evidence type="ECO:0000313" key="3">
    <source>
        <dbReference type="EMBL" id="KAK9396837.1"/>
    </source>
</evidence>